<dbReference type="SUPFAM" id="SSF53300">
    <property type="entry name" value="vWA-like"/>
    <property type="match status" value="1"/>
</dbReference>
<dbReference type="InterPro" id="IPR036465">
    <property type="entry name" value="vWFA_dom_sf"/>
</dbReference>
<protein>
    <submittedName>
        <fullName evidence="3">TadE/TadG family protein</fullName>
    </submittedName>
</protein>
<feature type="domain" description="VWFA" evidence="2">
    <location>
        <begin position="135"/>
        <end position="186"/>
    </location>
</feature>
<evidence type="ECO:0000313" key="3">
    <source>
        <dbReference type="EMBL" id="MBA5779017.1"/>
    </source>
</evidence>
<proteinExistence type="predicted"/>
<dbReference type="CDD" id="cd00198">
    <property type="entry name" value="vWFA"/>
    <property type="match status" value="1"/>
</dbReference>
<keyword evidence="1" id="KW-1133">Transmembrane helix</keyword>
<comment type="caution">
    <text evidence="3">The sequence shown here is derived from an EMBL/GenBank/DDBJ whole genome shotgun (WGS) entry which is preliminary data.</text>
</comment>
<evidence type="ECO:0000259" key="2">
    <source>
        <dbReference type="PROSITE" id="PS50234"/>
    </source>
</evidence>
<reference evidence="3 4" key="1">
    <citation type="submission" date="2020-07" db="EMBL/GenBank/DDBJ databases">
        <title>Stappia sp., F7233, whole genome shotgun sequencing project.</title>
        <authorList>
            <person name="Jiang S."/>
            <person name="Liu Z.W."/>
            <person name="Du Z.J."/>
        </authorList>
    </citation>
    <scope>NUCLEOTIDE SEQUENCE [LARGE SCALE GENOMIC DNA]</scope>
    <source>
        <strain evidence="3 4">F7233</strain>
    </source>
</reference>
<dbReference type="InterPro" id="IPR028087">
    <property type="entry name" value="Tad_N"/>
</dbReference>
<dbReference type="PROSITE" id="PS50234">
    <property type="entry name" value="VWFA"/>
    <property type="match status" value="1"/>
</dbReference>
<name>A0A839AJR9_9HYPH</name>
<dbReference type="Pfam" id="PF13400">
    <property type="entry name" value="Tad"/>
    <property type="match status" value="1"/>
</dbReference>
<organism evidence="3 4">
    <name type="scientific">Stappia albiluteola</name>
    <dbReference type="NCBI Taxonomy" id="2758565"/>
    <lineage>
        <taxon>Bacteria</taxon>
        <taxon>Pseudomonadati</taxon>
        <taxon>Pseudomonadota</taxon>
        <taxon>Alphaproteobacteria</taxon>
        <taxon>Hyphomicrobiales</taxon>
        <taxon>Stappiaceae</taxon>
        <taxon>Stappia</taxon>
    </lineage>
</organism>
<evidence type="ECO:0000313" key="4">
    <source>
        <dbReference type="Proteomes" id="UP000541109"/>
    </source>
</evidence>
<dbReference type="Proteomes" id="UP000541109">
    <property type="component" value="Unassembled WGS sequence"/>
</dbReference>
<dbReference type="Gene3D" id="3.40.50.410">
    <property type="entry name" value="von Willebrand factor, type A domain"/>
    <property type="match status" value="2"/>
</dbReference>
<dbReference type="EMBL" id="JACFXV010000065">
    <property type="protein sequence ID" value="MBA5779017.1"/>
    <property type="molecule type" value="Genomic_DNA"/>
</dbReference>
<gene>
    <name evidence="3" type="ORF">H2509_17960</name>
</gene>
<evidence type="ECO:0000256" key="1">
    <source>
        <dbReference type="SAM" id="Phobius"/>
    </source>
</evidence>
<keyword evidence="1" id="KW-0472">Membrane</keyword>
<dbReference type="InterPro" id="IPR002035">
    <property type="entry name" value="VWF_A"/>
</dbReference>
<dbReference type="AlphaFoldDB" id="A0A839AJR9"/>
<sequence>MFEKFLSDRQGSIAILFGMLAIVLVAAVGFGIDLTRAIHIKSKVQTVVDATALAANYDSNGLSNDKVIEKAEAYFEATMDVPAGYSIEPEVSVNQGKIEVKAHINMPTYFGSLAGIDRLDIDVVSETVIGKVSFDVVMVLDNSGSMGGSKIYTLKQAAKDLSETLFKINDVSEKKDRVKIGLVPFTAFVNVGTDKDDASWMDREGRSPIHWTNFETEANGKPDPGMFNPAYLHNGQPSRFSLYKQLAGTPWRGCVEARPSPYDVTDDPANASNPATMFVPEFAPDEPSENYEKDYDRYYNNYLDDDRGVCSESVNKAYKSSGLPRYEYAQKRICKYNNQKYYYTGTSRGPNYLCTTQPIIPLTTTKNDILNAINSMVANGYTNIHQGVVWGWRVLSPQEPFTGGREIPEGEYRDEDHKRIMIVMTDGANTYENQNSFNRTRIHAYGYGAEQRLGPGIDRANEIEATMDQRTSLACANAKSQGEVDIFTIAFQISDTATVNMMRNCATRPDMAYTASSNAALKEAFERIAEEITKLRLNR</sequence>
<accession>A0A839AJR9</accession>
<keyword evidence="4" id="KW-1185">Reference proteome</keyword>
<dbReference type="RefSeq" id="WP_182167849.1">
    <property type="nucleotide sequence ID" value="NZ_JACFXV010000065.1"/>
</dbReference>
<keyword evidence="1" id="KW-0812">Transmembrane</keyword>
<feature type="transmembrane region" description="Helical" evidence="1">
    <location>
        <begin position="12"/>
        <end position="32"/>
    </location>
</feature>